<dbReference type="AlphaFoldDB" id="A0A7S2I7L0"/>
<name>A0A7S2I7L0_9EUKA</name>
<organism evidence="1">
    <name type="scientific">Haptolina brevifila</name>
    <dbReference type="NCBI Taxonomy" id="156173"/>
    <lineage>
        <taxon>Eukaryota</taxon>
        <taxon>Haptista</taxon>
        <taxon>Haptophyta</taxon>
        <taxon>Prymnesiophyceae</taxon>
        <taxon>Prymnesiales</taxon>
        <taxon>Prymnesiaceae</taxon>
        <taxon>Haptolina</taxon>
    </lineage>
</organism>
<gene>
    <name evidence="1" type="ORF">CBRE1094_LOCUS31511</name>
</gene>
<protein>
    <submittedName>
        <fullName evidence="1">Uncharacterized protein</fullName>
    </submittedName>
</protein>
<reference evidence="1" key="1">
    <citation type="submission" date="2021-01" db="EMBL/GenBank/DDBJ databases">
        <authorList>
            <person name="Corre E."/>
            <person name="Pelletier E."/>
            <person name="Niang G."/>
            <person name="Scheremetjew M."/>
            <person name="Finn R."/>
            <person name="Kale V."/>
            <person name="Holt S."/>
            <person name="Cochrane G."/>
            <person name="Meng A."/>
            <person name="Brown T."/>
            <person name="Cohen L."/>
        </authorList>
    </citation>
    <scope>NUCLEOTIDE SEQUENCE</scope>
    <source>
        <strain evidence="1">UTEX LB 985</strain>
    </source>
</reference>
<dbReference type="EMBL" id="HBGU01057997">
    <property type="protein sequence ID" value="CAD9510013.1"/>
    <property type="molecule type" value="Transcribed_RNA"/>
</dbReference>
<accession>A0A7S2I7L0</accession>
<evidence type="ECO:0000313" key="1">
    <source>
        <dbReference type="EMBL" id="CAD9510013.1"/>
    </source>
</evidence>
<sequence length="105" mass="11183">MPGQRQAKPKGLKHSLARSPILPAPQRIIIGVADVIGIAESALLTQRGEAIPRLAEHFVHPLGLGLSAIFPELVADLVDDTMSLDRGPALCCAKDVLVQGERRSC</sequence>
<proteinExistence type="predicted"/>